<dbReference type="STRING" id="103827.A0A0N5D9Y5"/>
<keyword evidence="8" id="KW-1185">Reference proteome</keyword>
<dbReference type="PROSITE" id="PS00139">
    <property type="entry name" value="THIOL_PROTEASE_CYS"/>
    <property type="match status" value="1"/>
</dbReference>
<keyword evidence="3" id="KW-0378">Hydrolase</keyword>
<organism evidence="9">
    <name type="scientific">Thelazia callipaeda</name>
    <name type="common">Oriental eyeworm</name>
    <name type="synonym">Parasitic nematode</name>
    <dbReference type="NCBI Taxonomy" id="103827"/>
    <lineage>
        <taxon>Eukaryota</taxon>
        <taxon>Metazoa</taxon>
        <taxon>Ecdysozoa</taxon>
        <taxon>Nematoda</taxon>
        <taxon>Chromadorea</taxon>
        <taxon>Rhabditida</taxon>
        <taxon>Spirurina</taxon>
        <taxon>Spiruromorpha</taxon>
        <taxon>Thelazioidea</taxon>
        <taxon>Thelaziidae</taxon>
        <taxon>Thelazia</taxon>
    </lineage>
</organism>
<evidence type="ECO:0000256" key="2">
    <source>
        <dbReference type="ARBA" id="ARBA00022670"/>
    </source>
</evidence>
<accession>A0A0N5D9Y5</accession>
<dbReference type="OMA" id="CPYICAK"/>
<sequence>MLPSLWPTKRLTNDADFNLDYFNLSLSNLPRSFDWQSKGVITAVKDQGPCGSCWAFSVTGNIEGLYAIKSGKLISLSEQELIDCDVVDKGCNGGLPINAFREIIRMGGLEPEDLYPYKAKNGTCHLVRSEIAVTIDDAVEIPRNETIMQAWVAQRGPISVGIDAELLAYYKSGILHPPRKLCPPSMINHGVLITGYGFEDGLPYWIIKNSWGAKWGEDGYFRLLRGKDVCGVRDLASSAIIN</sequence>
<name>A0A0N5D9Y5_THECL</name>
<evidence type="ECO:0000256" key="4">
    <source>
        <dbReference type="ARBA" id="ARBA00022807"/>
    </source>
</evidence>
<feature type="domain" description="Peptidase C1A papain C-terminal" evidence="6">
    <location>
        <begin position="29"/>
        <end position="240"/>
    </location>
</feature>
<dbReference type="OrthoDB" id="387093at2759"/>
<dbReference type="Pfam" id="PF00112">
    <property type="entry name" value="Peptidase_C1"/>
    <property type="match status" value="1"/>
</dbReference>
<reference evidence="7 8" key="2">
    <citation type="submission" date="2018-11" db="EMBL/GenBank/DDBJ databases">
        <authorList>
            <consortium name="Pathogen Informatics"/>
        </authorList>
    </citation>
    <scope>NUCLEOTIDE SEQUENCE [LARGE SCALE GENOMIC DNA]</scope>
</reference>
<dbReference type="InterPro" id="IPR013128">
    <property type="entry name" value="Peptidase_C1A"/>
</dbReference>
<protein>
    <submittedName>
        <fullName evidence="9">Pept_C1 domain-containing protein</fullName>
    </submittedName>
</protein>
<dbReference type="CDD" id="cd02248">
    <property type="entry name" value="Peptidase_C1A"/>
    <property type="match status" value="1"/>
</dbReference>
<evidence type="ECO:0000313" key="7">
    <source>
        <dbReference type="EMBL" id="VDN07620.1"/>
    </source>
</evidence>
<evidence type="ECO:0000256" key="3">
    <source>
        <dbReference type="ARBA" id="ARBA00022801"/>
    </source>
</evidence>
<dbReference type="Proteomes" id="UP000276776">
    <property type="component" value="Unassembled WGS sequence"/>
</dbReference>
<evidence type="ECO:0000259" key="6">
    <source>
        <dbReference type="SMART" id="SM00645"/>
    </source>
</evidence>
<reference evidence="9" key="1">
    <citation type="submission" date="2017-02" db="UniProtKB">
        <authorList>
            <consortium name="WormBaseParasite"/>
        </authorList>
    </citation>
    <scope>IDENTIFICATION</scope>
</reference>
<keyword evidence="5" id="KW-1015">Disulfide bond</keyword>
<keyword evidence="4" id="KW-0788">Thiol protease</keyword>
<dbReference type="SMART" id="SM00645">
    <property type="entry name" value="Pept_C1"/>
    <property type="match status" value="1"/>
</dbReference>
<dbReference type="SUPFAM" id="SSF54001">
    <property type="entry name" value="Cysteine proteinases"/>
    <property type="match status" value="1"/>
</dbReference>
<dbReference type="GO" id="GO:0006508">
    <property type="term" value="P:proteolysis"/>
    <property type="evidence" value="ECO:0007669"/>
    <property type="project" value="UniProtKB-KW"/>
</dbReference>
<evidence type="ECO:0000313" key="8">
    <source>
        <dbReference type="Proteomes" id="UP000276776"/>
    </source>
</evidence>
<proteinExistence type="inferred from homology"/>
<dbReference type="GO" id="GO:0008234">
    <property type="term" value="F:cysteine-type peptidase activity"/>
    <property type="evidence" value="ECO:0007669"/>
    <property type="project" value="UniProtKB-KW"/>
</dbReference>
<dbReference type="PRINTS" id="PR00705">
    <property type="entry name" value="PAPAIN"/>
</dbReference>
<dbReference type="PANTHER" id="PTHR12411">
    <property type="entry name" value="CYSTEINE PROTEASE FAMILY C1-RELATED"/>
    <property type="match status" value="1"/>
</dbReference>
<dbReference type="InterPro" id="IPR000169">
    <property type="entry name" value="Pept_cys_AS"/>
</dbReference>
<dbReference type="AlphaFoldDB" id="A0A0N5D9Y5"/>
<dbReference type="Gene3D" id="3.90.70.10">
    <property type="entry name" value="Cysteine proteinases"/>
    <property type="match status" value="1"/>
</dbReference>
<dbReference type="EMBL" id="UYYF01004925">
    <property type="protein sequence ID" value="VDN07620.1"/>
    <property type="molecule type" value="Genomic_DNA"/>
</dbReference>
<comment type="similarity">
    <text evidence="1">Belongs to the peptidase C1 family.</text>
</comment>
<dbReference type="InterPro" id="IPR025661">
    <property type="entry name" value="Pept_asp_AS"/>
</dbReference>
<dbReference type="WBParaSite" id="TCLT_0000996301-mRNA-1">
    <property type="protein sequence ID" value="TCLT_0000996301-mRNA-1"/>
    <property type="gene ID" value="TCLT_0000996301"/>
</dbReference>
<evidence type="ECO:0000256" key="1">
    <source>
        <dbReference type="ARBA" id="ARBA00008455"/>
    </source>
</evidence>
<evidence type="ECO:0000313" key="9">
    <source>
        <dbReference type="WBParaSite" id="TCLT_0000996301-mRNA-1"/>
    </source>
</evidence>
<gene>
    <name evidence="7" type="ORF">TCLT_LOCUS9952</name>
</gene>
<evidence type="ECO:0000256" key="5">
    <source>
        <dbReference type="ARBA" id="ARBA00023157"/>
    </source>
</evidence>
<dbReference type="PROSITE" id="PS00639">
    <property type="entry name" value="THIOL_PROTEASE_HIS"/>
    <property type="match status" value="1"/>
</dbReference>
<dbReference type="InterPro" id="IPR000668">
    <property type="entry name" value="Peptidase_C1A_C"/>
</dbReference>
<keyword evidence="2" id="KW-0645">Protease</keyword>
<dbReference type="InterPro" id="IPR039417">
    <property type="entry name" value="Peptidase_C1A_papain-like"/>
</dbReference>
<dbReference type="PROSITE" id="PS00640">
    <property type="entry name" value="THIOL_PROTEASE_ASN"/>
    <property type="match status" value="1"/>
</dbReference>
<dbReference type="FunFam" id="3.90.70.10:FF:000138">
    <property type="entry name" value="Cruzipain"/>
    <property type="match status" value="1"/>
</dbReference>
<dbReference type="InterPro" id="IPR025660">
    <property type="entry name" value="Pept_his_AS"/>
</dbReference>
<dbReference type="InterPro" id="IPR038765">
    <property type="entry name" value="Papain-like_cys_pep_sf"/>
</dbReference>